<protein>
    <recommendedName>
        <fullName evidence="1">Farnesoic acid O-methyl transferase domain-containing protein</fullName>
    </recommendedName>
</protein>
<dbReference type="KEGG" id="lgi:LOTGIDRAFT_172350"/>
<dbReference type="RefSeq" id="XP_009047476.1">
    <property type="nucleotide sequence ID" value="XM_009049228.1"/>
</dbReference>
<sequence length="174" mass="20019">MKIWNILVTIIFLVYDTYWTNGVILTYNEKTTFTHYESVELQNSKVFWVKGLKDGILGLFETSDSPEPLYEFLIGGGNNKYTGIRNETKGHVRRLSRKEDILLDNTRFKPFWLSWDENFVQMGSGLTVGSGIKLSLPRQHTIPLNFLALRPDYGLPISFILELECSKIPITDLP</sequence>
<dbReference type="Proteomes" id="UP000030746">
    <property type="component" value="Unassembled WGS sequence"/>
</dbReference>
<evidence type="ECO:0000313" key="3">
    <source>
        <dbReference type="Proteomes" id="UP000030746"/>
    </source>
</evidence>
<dbReference type="CTD" id="20242069"/>
<reference evidence="2 3" key="1">
    <citation type="journal article" date="2013" name="Nature">
        <title>Insights into bilaterian evolution from three spiralian genomes.</title>
        <authorList>
            <person name="Simakov O."/>
            <person name="Marletaz F."/>
            <person name="Cho S.J."/>
            <person name="Edsinger-Gonzales E."/>
            <person name="Havlak P."/>
            <person name="Hellsten U."/>
            <person name="Kuo D.H."/>
            <person name="Larsson T."/>
            <person name="Lv J."/>
            <person name="Arendt D."/>
            <person name="Savage R."/>
            <person name="Osoegawa K."/>
            <person name="de Jong P."/>
            <person name="Grimwood J."/>
            <person name="Chapman J.A."/>
            <person name="Shapiro H."/>
            <person name="Aerts A."/>
            <person name="Otillar R.P."/>
            <person name="Terry A.Y."/>
            <person name="Boore J.L."/>
            <person name="Grigoriev I.V."/>
            <person name="Lindberg D.R."/>
            <person name="Seaver E.C."/>
            <person name="Weisblat D.A."/>
            <person name="Putnam N.H."/>
            <person name="Rokhsar D.S."/>
        </authorList>
    </citation>
    <scope>NUCLEOTIDE SEQUENCE [LARGE SCALE GENOMIC DNA]</scope>
</reference>
<feature type="domain" description="Farnesoic acid O-methyl transferase" evidence="1">
    <location>
        <begin position="31"/>
        <end position="159"/>
    </location>
</feature>
<accession>V4B293</accession>
<dbReference type="HOGENOM" id="CLU_148901_0_0_1"/>
<evidence type="ECO:0000313" key="2">
    <source>
        <dbReference type="EMBL" id="ESP01796.1"/>
    </source>
</evidence>
<dbReference type="AlphaFoldDB" id="V4B293"/>
<dbReference type="InterPro" id="IPR022041">
    <property type="entry name" value="Methyltransf_FA"/>
</dbReference>
<dbReference type="OrthoDB" id="6114996at2759"/>
<proteinExistence type="predicted"/>
<evidence type="ECO:0000259" key="1">
    <source>
        <dbReference type="Pfam" id="PF12248"/>
    </source>
</evidence>
<organism evidence="2 3">
    <name type="scientific">Lottia gigantea</name>
    <name type="common">Giant owl limpet</name>
    <dbReference type="NCBI Taxonomy" id="225164"/>
    <lineage>
        <taxon>Eukaryota</taxon>
        <taxon>Metazoa</taxon>
        <taxon>Spiralia</taxon>
        <taxon>Lophotrochozoa</taxon>
        <taxon>Mollusca</taxon>
        <taxon>Gastropoda</taxon>
        <taxon>Patellogastropoda</taxon>
        <taxon>Lottioidea</taxon>
        <taxon>Lottiidae</taxon>
        <taxon>Lottia</taxon>
    </lineage>
</organism>
<dbReference type="EMBL" id="KB200367">
    <property type="protein sequence ID" value="ESP01796.1"/>
    <property type="molecule type" value="Genomic_DNA"/>
</dbReference>
<dbReference type="Pfam" id="PF12248">
    <property type="entry name" value="Methyltransf_FA"/>
    <property type="match status" value="1"/>
</dbReference>
<dbReference type="GeneID" id="20242069"/>
<keyword evidence="3" id="KW-1185">Reference proteome</keyword>
<gene>
    <name evidence="2" type="ORF">LOTGIDRAFT_172350</name>
</gene>
<name>V4B293_LOTGI</name>